<organism evidence="1 2">
    <name type="scientific">Flavobacterium anhuiense</name>
    <dbReference type="NCBI Taxonomy" id="459526"/>
    <lineage>
        <taxon>Bacteria</taxon>
        <taxon>Pseudomonadati</taxon>
        <taxon>Bacteroidota</taxon>
        <taxon>Flavobacteriia</taxon>
        <taxon>Flavobacteriales</taxon>
        <taxon>Flavobacteriaceae</taxon>
        <taxon>Flavobacterium</taxon>
    </lineage>
</organism>
<evidence type="ECO:0000313" key="1">
    <source>
        <dbReference type="EMBL" id="AOC93227.1"/>
    </source>
</evidence>
<reference evidence="1 2" key="1">
    <citation type="submission" date="2016-08" db="EMBL/GenBank/DDBJ databases">
        <title>Complete genome sequence of Flavobacterium johnsoniae strain GSE09, a volatile-producing biocontrol agent isolated from cucumber (Cucumis sativus).</title>
        <authorList>
            <person name="Jeong J.-J."/>
            <person name="Oh J.Y."/>
            <person name="Jim Y.J."/>
            <person name="Sang M.K."/>
            <person name="Kim K.D."/>
        </authorList>
    </citation>
    <scope>NUCLEOTIDE SEQUENCE [LARGE SCALE GENOMIC DNA]</scope>
    <source>
        <strain evidence="1 2">GSE09</strain>
    </source>
</reference>
<sequence>MSFLIKIYRFGPLLMSFWAKHQSLARTKSSKNAVQNIAKHQFNISNFNKYSILIYRDLNY</sequence>
<dbReference type="AlphaFoldDB" id="A0AAC9D078"/>
<dbReference type="Proteomes" id="UP000093276">
    <property type="component" value="Chromosome"/>
</dbReference>
<name>A0AAC9D078_9FLAO</name>
<dbReference type="KEGG" id="fjg:BB050_00071"/>
<protein>
    <submittedName>
        <fullName evidence="1">Uncharacterized protein</fullName>
    </submittedName>
</protein>
<accession>A0AAC9D078</accession>
<dbReference type="EMBL" id="CP016907">
    <property type="protein sequence ID" value="AOC93227.1"/>
    <property type="molecule type" value="Genomic_DNA"/>
</dbReference>
<proteinExistence type="predicted"/>
<gene>
    <name evidence="1" type="ORF">BB050_00071</name>
</gene>
<evidence type="ECO:0000313" key="2">
    <source>
        <dbReference type="Proteomes" id="UP000093276"/>
    </source>
</evidence>